<evidence type="ECO:0000256" key="5">
    <source>
        <dbReference type="ARBA" id="ARBA00022801"/>
    </source>
</evidence>
<dbReference type="Proteomes" id="UP001320148">
    <property type="component" value="Chromosome"/>
</dbReference>
<comment type="catalytic activity">
    <reaction evidence="1">
        <text>a ribonucleoside 5'-phosphate + H2O = a ribonucleoside + phosphate</text>
        <dbReference type="Rhea" id="RHEA:12484"/>
        <dbReference type="ChEBI" id="CHEBI:15377"/>
        <dbReference type="ChEBI" id="CHEBI:18254"/>
        <dbReference type="ChEBI" id="CHEBI:43474"/>
        <dbReference type="ChEBI" id="CHEBI:58043"/>
        <dbReference type="EC" id="3.1.3.5"/>
    </reaction>
</comment>
<dbReference type="InterPro" id="IPR002828">
    <property type="entry name" value="SurE-like_Pase/nucleotidase"/>
</dbReference>
<keyword evidence="4" id="KW-0479">Metal-binding</keyword>
<dbReference type="SUPFAM" id="SSF64167">
    <property type="entry name" value="SurE-like"/>
    <property type="match status" value="1"/>
</dbReference>
<name>A0ABM7PNG9_9BACT</name>
<dbReference type="EC" id="3.1.3.5" evidence="3"/>
<sequence length="271" mass="28922">MSDEMKTAGEIFLTNDDGVDSPGLLAAAEALNSLARLSVVAPLNQQTAMGRAKTGNPDATLLPRTLSVGGEAFQAYACDASPAAAVAHGLNVMPEKAPNLLVSGINYGENLGANITSSGTVGAAMEAAYRGIPSIAISLETPVSSHYEYTEQEWGTAIHFLRYFAGVVLEKGLPTDVHILKIDVPSSATPETPWRLTTLSPFLHYQAHLDAPTMESRLRDVRVVKVRNPGEPEETDVYALSMDKVVSVTPLTLDLTSRAEFSSIHSWLTEG</sequence>
<dbReference type="InterPro" id="IPR030048">
    <property type="entry name" value="SurE"/>
</dbReference>
<organism evidence="7 8">
    <name type="scientific">Desulfoluna limicola</name>
    <dbReference type="NCBI Taxonomy" id="2810562"/>
    <lineage>
        <taxon>Bacteria</taxon>
        <taxon>Pseudomonadati</taxon>
        <taxon>Thermodesulfobacteriota</taxon>
        <taxon>Desulfobacteria</taxon>
        <taxon>Desulfobacterales</taxon>
        <taxon>Desulfolunaceae</taxon>
        <taxon>Desulfoluna</taxon>
    </lineage>
</organism>
<evidence type="ECO:0000313" key="7">
    <source>
        <dbReference type="EMBL" id="BCS98752.1"/>
    </source>
</evidence>
<comment type="similarity">
    <text evidence="2">Belongs to the SurE nucleotidase family.</text>
</comment>
<protein>
    <recommendedName>
        <fullName evidence="3">5'-nucleotidase</fullName>
        <ecNumber evidence="3">3.1.3.5</ecNumber>
    </recommendedName>
</protein>
<keyword evidence="8" id="KW-1185">Reference proteome</keyword>
<dbReference type="PANTHER" id="PTHR30457:SF0">
    <property type="entry name" value="PHOSPHATASE, PUTATIVE (AFU_ORTHOLOGUE AFUA_4G01070)-RELATED"/>
    <property type="match status" value="1"/>
</dbReference>
<evidence type="ECO:0000256" key="4">
    <source>
        <dbReference type="ARBA" id="ARBA00022723"/>
    </source>
</evidence>
<reference evidence="7 8" key="1">
    <citation type="submission" date="2021-02" db="EMBL/GenBank/DDBJ databases">
        <title>Complete genome of Desulfoluna sp. strain ASN36.</title>
        <authorList>
            <person name="Takahashi A."/>
            <person name="Kojima H."/>
            <person name="Fukui M."/>
        </authorList>
    </citation>
    <scope>NUCLEOTIDE SEQUENCE [LARGE SCALE GENOMIC DNA]</scope>
    <source>
        <strain evidence="7 8">ASN36</strain>
    </source>
</reference>
<dbReference type="Pfam" id="PF01975">
    <property type="entry name" value="SurE"/>
    <property type="match status" value="1"/>
</dbReference>
<proteinExistence type="inferred from homology"/>
<evidence type="ECO:0000256" key="2">
    <source>
        <dbReference type="ARBA" id="ARBA00011062"/>
    </source>
</evidence>
<dbReference type="NCBIfam" id="TIGR00087">
    <property type="entry name" value="surE"/>
    <property type="match status" value="1"/>
</dbReference>
<gene>
    <name evidence="7" type="ORF">DSLASN_43840</name>
</gene>
<evidence type="ECO:0000256" key="3">
    <source>
        <dbReference type="ARBA" id="ARBA00012643"/>
    </source>
</evidence>
<accession>A0ABM7PNG9</accession>
<feature type="domain" description="Survival protein SurE-like phosphatase/nucleotidase" evidence="6">
    <location>
        <begin position="11"/>
        <end position="198"/>
    </location>
</feature>
<dbReference type="Gene3D" id="3.40.1210.10">
    <property type="entry name" value="Survival protein SurE-like phosphatase/nucleotidase"/>
    <property type="match status" value="1"/>
</dbReference>
<evidence type="ECO:0000256" key="1">
    <source>
        <dbReference type="ARBA" id="ARBA00000815"/>
    </source>
</evidence>
<dbReference type="PANTHER" id="PTHR30457">
    <property type="entry name" value="5'-NUCLEOTIDASE SURE"/>
    <property type="match status" value="1"/>
</dbReference>
<dbReference type="EMBL" id="AP024488">
    <property type="protein sequence ID" value="BCS98752.1"/>
    <property type="molecule type" value="Genomic_DNA"/>
</dbReference>
<evidence type="ECO:0000259" key="6">
    <source>
        <dbReference type="Pfam" id="PF01975"/>
    </source>
</evidence>
<evidence type="ECO:0000313" key="8">
    <source>
        <dbReference type="Proteomes" id="UP001320148"/>
    </source>
</evidence>
<keyword evidence="5" id="KW-0378">Hydrolase</keyword>
<dbReference type="RefSeq" id="WP_236890126.1">
    <property type="nucleotide sequence ID" value="NZ_AP024488.1"/>
</dbReference>
<dbReference type="InterPro" id="IPR036523">
    <property type="entry name" value="SurE-like_sf"/>
</dbReference>